<evidence type="ECO:0000256" key="13">
    <source>
        <dbReference type="PROSITE-ProRule" id="PRU10141"/>
    </source>
</evidence>
<evidence type="ECO:0000256" key="7">
    <source>
        <dbReference type="ARBA" id="ARBA00022840"/>
    </source>
</evidence>
<dbReference type="InterPro" id="IPR011009">
    <property type="entry name" value="Kinase-like_dom_sf"/>
</dbReference>
<dbReference type="AlphaFoldDB" id="A0A3P6SER8"/>
<organism evidence="16 17">
    <name type="scientific">Litomosoides sigmodontis</name>
    <name type="common">Filarial nematode worm</name>
    <dbReference type="NCBI Taxonomy" id="42156"/>
    <lineage>
        <taxon>Eukaryota</taxon>
        <taxon>Metazoa</taxon>
        <taxon>Ecdysozoa</taxon>
        <taxon>Nematoda</taxon>
        <taxon>Chromadorea</taxon>
        <taxon>Rhabditida</taxon>
        <taxon>Spirurina</taxon>
        <taxon>Spiruromorpha</taxon>
        <taxon>Filarioidea</taxon>
        <taxon>Onchocercidae</taxon>
        <taxon>Litomosoides</taxon>
    </lineage>
</organism>
<dbReference type="PANTHER" id="PTHR24056">
    <property type="entry name" value="CELL DIVISION PROTEIN KINASE"/>
    <property type="match status" value="1"/>
</dbReference>
<gene>
    <name evidence="16" type="ORF">NLS_LOCUS253</name>
</gene>
<evidence type="ECO:0000256" key="12">
    <source>
        <dbReference type="ARBA" id="ARBA00048367"/>
    </source>
</evidence>
<evidence type="ECO:0000256" key="3">
    <source>
        <dbReference type="ARBA" id="ARBA00022527"/>
    </source>
</evidence>
<evidence type="ECO:0000259" key="15">
    <source>
        <dbReference type="PROSITE" id="PS50011"/>
    </source>
</evidence>
<evidence type="ECO:0000256" key="9">
    <source>
        <dbReference type="ARBA" id="ARBA00035720"/>
    </source>
</evidence>
<dbReference type="PROSITE" id="PS50011">
    <property type="entry name" value="PROTEIN_KINASE_DOM"/>
    <property type="match status" value="1"/>
</dbReference>
<keyword evidence="5 13" id="KW-0547">Nucleotide-binding</keyword>
<evidence type="ECO:0000313" key="16">
    <source>
        <dbReference type="EMBL" id="VDK67953.1"/>
    </source>
</evidence>
<keyword evidence="7 13" id="KW-0067">ATP-binding</keyword>
<evidence type="ECO:0000256" key="4">
    <source>
        <dbReference type="ARBA" id="ARBA00022679"/>
    </source>
</evidence>
<proteinExistence type="inferred from homology"/>
<accession>A0A3P6SER8</accession>
<dbReference type="SUPFAM" id="SSF56112">
    <property type="entry name" value="Protein kinase-like (PK-like)"/>
    <property type="match status" value="1"/>
</dbReference>
<keyword evidence="3 14" id="KW-0723">Serine/threonine-protein kinase</keyword>
<dbReference type="OMA" id="DEWACGC"/>
<feature type="binding site" evidence="13">
    <location>
        <position position="53"/>
    </location>
    <ligand>
        <name>ATP</name>
        <dbReference type="ChEBI" id="CHEBI:30616"/>
    </ligand>
</feature>
<evidence type="ECO:0000256" key="14">
    <source>
        <dbReference type="RuleBase" id="RU000304"/>
    </source>
</evidence>
<dbReference type="InterPro" id="IPR017441">
    <property type="entry name" value="Protein_kinase_ATP_BS"/>
</dbReference>
<dbReference type="PANTHER" id="PTHR24056:SF171">
    <property type="entry name" value="CYCLIN-DEPENDENT KINASE 20"/>
    <property type="match status" value="1"/>
</dbReference>
<dbReference type="GO" id="GO:0005524">
    <property type="term" value="F:ATP binding"/>
    <property type="evidence" value="ECO:0007669"/>
    <property type="project" value="UniProtKB-UniRule"/>
</dbReference>
<dbReference type="InterPro" id="IPR050108">
    <property type="entry name" value="CDK"/>
</dbReference>
<comment type="catalytic activity">
    <reaction evidence="12">
        <text>L-seryl-[protein] + ATP = O-phospho-L-seryl-[protein] + ADP + H(+)</text>
        <dbReference type="Rhea" id="RHEA:17989"/>
        <dbReference type="Rhea" id="RHEA-COMP:9863"/>
        <dbReference type="Rhea" id="RHEA-COMP:11604"/>
        <dbReference type="ChEBI" id="CHEBI:15378"/>
        <dbReference type="ChEBI" id="CHEBI:29999"/>
        <dbReference type="ChEBI" id="CHEBI:30616"/>
        <dbReference type="ChEBI" id="CHEBI:83421"/>
        <dbReference type="ChEBI" id="CHEBI:456216"/>
        <dbReference type="EC" id="2.7.11.22"/>
    </reaction>
</comment>
<dbReference type="FunFam" id="1.10.510.10:FF:000624">
    <property type="entry name" value="Mitogen-activated protein kinase"/>
    <property type="match status" value="1"/>
</dbReference>
<evidence type="ECO:0000256" key="1">
    <source>
        <dbReference type="ARBA" id="ARBA00006485"/>
    </source>
</evidence>
<protein>
    <recommendedName>
        <fullName evidence="8">Cyclin-dependent kinase 20</fullName>
        <ecNumber evidence="2">2.7.11.22</ecNumber>
    </recommendedName>
    <alternativeName>
        <fullName evidence="9">Cell cycle-related kinase</fullName>
    </alternativeName>
    <alternativeName>
        <fullName evidence="10">Cell division protein kinase 20</fullName>
    </alternativeName>
</protein>
<dbReference type="EC" id="2.7.11.22" evidence="2"/>
<keyword evidence="6" id="KW-0418">Kinase</keyword>
<comment type="similarity">
    <text evidence="1">Belongs to the protein kinase superfamily. CMGC Ser/Thr protein kinase family. CDC2/CDKX subfamily.</text>
</comment>
<evidence type="ECO:0000256" key="2">
    <source>
        <dbReference type="ARBA" id="ARBA00012425"/>
    </source>
</evidence>
<evidence type="ECO:0000256" key="5">
    <source>
        <dbReference type="ARBA" id="ARBA00022741"/>
    </source>
</evidence>
<feature type="domain" description="Protein kinase" evidence="15">
    <location>
        <begin position="16"/>
        <end position="323"/>
    </location>
</feature>
<dbReference type="InterPro" id="IPR008271">
    <property type="entry name" value="Ser/Thr_kinase_AS"/>
</dbReference>
<evidence type="ECO:0000256" key="6">
    <source>
        <dbReference type="ARBA" id="ARBA00022777"/>
    </source>
</evidence>
<dbReference type="Gene3D" id="3.30.200.20">
    <property type="entry name" value="Phosphorylase Kinase, domain 1"/>
    <property type="match status" value="1"/>
</dbReference>
<dbReference type="PROSITE" id="PS00108">
    <property type="entry name" value="PROTEIN_KINASE_ST"/>
    <property type="match status" value="1"/>
</dbReference>
<evidence type="ECO:0000256" key="10">
    <source>
        <dbReference type="ARBA" id="ARBA00035723"/>
    </source>
</evidence>
<sequence length="363" mass="41289">MLESRLYTSDGYDDSYHITSVIGRGTFGIVLKATHCQAGLVQIIESHEEVAIKRIPLKRNSRNEIALIREVFALRNAYHRNVTYCLIIGVNSCSTKVVKLFDVIVNTDTISLVMEYVGSSLKLAIEDFNRPLNDEIPRYYMYQLFIGLDYLHSLNIMHRDLKPDNVLVTSTGLLKITDFGQCCIYVSDDPNRNYDCQVASRWYRAPELLFGSTAYNPKVDEWACGCIFTEFYNGAPLFAGRNDIEQIGKLISVLGSPCERNWKGWNVMLGRGKIIFEDNKPVDNWKSIVPLASETCLSLLQKLIVYSAEERYSAEIALQHEFFIVNIPKQAPYIPPPMSFKISQLTDSTELDLNASLAQYYVN</sequence>
<keyword evidence="4" id="KW-0808">Transferase</keyword>
<reference evidence="16 17" key="1">
    <citation type="submission" date="2018-08" db="EMBL/GenBank/DDBJ databases">
        <authorList>
            <person name="Laetsch R D."/>
            <person name="Stevens L."/>
            <person name="Kumar S."/>
            <person name="Blaxter L. M."/>
        </authorList>
    </citation>
    <scope>NUCLEOTIDE SEQUENCE [LARGE SCALE GENOMIC DNA]</scope>
</reference>
<dbReference type="EMBL" id="UYRX01000006">
    <property type="protein sequence ID" value="VDK67953.1"/>
    <property type="molecule type" value="Genomic_DNA"/>
</dbReference>
<evidence type="ECO:0000256" key="8">
    <source>
        <dbReference type="ARBA" id="ARBA00035711"/>
    </source>
</evidence>
<dbReference type="OrthoDB" id="63265at2759"/>
<dbReference type="PROSITE" id="PS00107">
    <property type="entry name" value="PROTEIN_KINASE_ATP"/>
    <property type="match status" value="1"/>
</dbReference>
<dbReference type="SMART" id="SM00220">
    <property type="entry name" value="S_TKc"/>
    <property type="match status" value="1"/>
</dbReference>
<evidence type="ECO:0000256" key="11">
    <source>
        <dbReference type="ARBA" id="ARBA00047811"/>
    </source>
</evidence>
<dbReference type="GO" id="GO:0004693">
    <property type="term" value="F:cyclin-dependent protein serine/threonine kinase activity"/>
    <property type="evidence" value="ECO:0007669"/>
    <property type="project" value="UniProtKB-EC"/>
</dbReference>
<dbReference type="Pfam" id="PF00069">
    <property type="entry name" value="Pkinase"/>
    <property type="match status" value="1"/>
</dbReference>
<evidence type="ECO:0000313" key="17">
    <source>
        <dbReference type="Proteomes" id="UP000277928"/>
    </source>
</evidence>
<dbReference type="GO" id="GO:0005634">
    <property type="term" value="C:nucleus"/>
    <property type="evidence" value="ECO:0007669"/>
    <property type="project" value="TreeGrafter"/>
</dbReference>
<dbReference type="InterPro" id="IPR000719">
    <property type="entry name" value="Prot_kinase_dom"/>
</dbReference>
<dbReference type="Proteomes" id="UP000277928">
    <property type="component" value="Unassembled WGS sequence"/>
</dbReference>
<keyword evidence="17" id="KW-1185">Reference proteome</keyword>
<dbReference type="Gene3D" id="1.10.510.10">
    <property type="entry name" value="Transferase(Phosphotransferase) domain 1"/>
    <property type="match status" value="1"/>
</dbReference>
<dbReference type="STRING" id="42156.A0A3P6SER8"/>
<name>A0A3P6SER8_LITSI</name>
<comment type="catalytic activity">
    <reaction evidence="11">
        <text>L-threonyl-[protein] + ATP = O-phospho-L-threonyl-[protein] + ADP + H(+)</text>
        <dbReference type="Rhea" id="RHEA:46608"/>
        <dbReference type="Rhea" id="RHEA-COMP:11060"/>
        <dbReference type="Rhea" id="RHEA-COMP:11605"/>
        <dbReference type="ChEBI" id="CHEBI:15378"/>
        <dbReference type="ChEBI" id="CHEBI:30013"/>
        <dbReference type="ChEBI" id="CHEBI:30616"/>
        <dbReference type="ChEBI" id="CHEBI:61977"/>
        <dbReference type="ChEBI" id="CHEBI:456216"/>
        <dbReference type="EC" id="2.7.11.22"/>
    </reaction>
</comment>